<dbReference type="AlphaFoldDB" id="A0A937J7F0"/>
<protein>
    <recommendedName>
        <fullName evidence="4">Cytochrome c assembly protein domain-containing protein</fullName>
    </recommendedName>
</protein>
<feature type="transmembrane region" description="Helical" evidence="1">
    <location>
        <begin position="109"/>
        <end position="127"/>
    </location>
</feature>
<dbReference type="EMBL" id="JADHSG010000002">
    <property type="protein sequence ID" value="MBL6903110.1"/>
    <property type="molecule type" value="Genomic_DNA"/>
</dbReference>
<sequence>MNLLYIALSSATAYFLMKILYKRSNYIYVSSAIACLIGLIAYLIFYNSQSNDFITSTHFYVTSMSIVFLFITCYEVFLLEWRVNKVKSGEFVGLLPISIEKNYNTTFKLAGLGIAFLSLALLTGFYITDVLTTEIQLKILFTTISWLIYFAILIGIKFFSLRTKYAVRGLVFTLAFLLIAYLGNSFIFSTIT</sequence>
<keyword evidence="1" id="KW-0472">Membrane</keyword>
<keyword evidence="1" id="KW-0812">Transmembrane</keyword>
<dbReference type="Proteomes" id="UP000705230">
    <property type="component" value="Unassembled WGS sequence"/>
</dbReference>
<feature type="transmembrane region" description="Helical" evidence="1">
    <location>
        <begin position="58"/>
        <end position="79"/>
    </location>
</feature>
<evidence type="ECO:0000256" key="1">
    <source>
        <dbReference type="SAM" id="Phobius"/>
    </source>
</evidence>
<organism evidence="2 3">
    <name type="scientific">SAR86 cluster bacterium</name>
    <dbReference type="NCBI Taxonomy" id="2030880"/>
    <lineage>
        <taxon>Bacteria</taxon>
        <taxon>Pseudomonadati</taxon>
        <taxon>Pseudomonadota</taxon>
        <taxon>Gammaproteobacteria</taxon>
        <taxon>SAR86 cluster</taxon>
    </lineage>
</organism>
<accession>A0A937J7F0</accession>
<feature type="transmembrane region" description="Helical" evidence="1">
    <location>
        <begin position="26"/>
        <end position="46"/>
    </location>
</feature>
<feature type="transmembrane region" description="Helical" evidence="1">
    <location>
        <begin position="139"/>
        <end position="159"/>
    </location>
</feature>
<keyword evidence="1" id="KW-1133">Transmembrane helix</keyword>
<name>A0A937J7F0_9GAMM</name>
<comment type="caution">
    <text evidence="2">The sequence shown here is derived from an EMBL/GenBank/DDBJ whole genome shotgun (WGS) entry which is preliminary data.</text>
</comment>
<evidence type="ECO:0000313" key="3">
    <source>
        <dbReference type="Proteomes" id="UP000705230"/>
    </source>
</evidence>
<reference evidence="2" key="1">
    <citation type="submission" date="2020-10" db="EMBL/GenBank/DDBJ databases">
        <title>Microbiome of the Black Sea water column analyzed by genome centric metagenomics.</title>
        <authorList>
            <person name="Cabello-Yeves P.J."/>
            <person name="Callieri C."/>
            <person name="Picazo A."/>
            <person name="Mehrshad M."/>
            <person name="Haro-Moreno J.M."/>
            <person name="Roda-Garcia J."/>
            <person name="Dzembekova N."/>
            <person name="Slabakova V."/>
            <person name="Slabakova N."/>
            <person name="Moncheva S."/>
            <person name="Rodriguez-Valera F."/>
        </authorList>
    </citation>
    <scope>NUCLEOTIDE SEQUENCE</scope>
    <source>
        <strain evidence="2">BS30m-G43</strain>
    </source>
</reference>
<evidence type="ECO:0008006" key="4">
    <source>
        <dbReference type="Google" id="ProtNLM"/>
    </source>
</evidence>
<proteinExistence type="predicted"/>
<evidence type="ECO:0000313" key="2">
    <source>
        <dbReference type="EMBL" id="MBL6903110.1"/>
    </source>
</evidence>
<gene>
    <name evidence="2" type="ORF">ISR29_02805</name>
</gene>
<feature type="transmembrane region" description="Helical" evidence="1">
    <location>
        <begin position="171"/>
        <end position="191"/>
    </location>
</feature>